<gene>
    <name evidence="4" type="ORF">F7D09_0193</name>
</gene>
<keyword evidence="5" id="KW-1185">Reference proteome</keyword>
<organism evidence="4 5">
    <name type="scientific">Bifidobacterium leontopitheci</name>
    <dbReference type="NCBI Taxonomy" id="2650774"/>
    <lineage>
        <taxon>Bacteria</taxon>
        <taxon>Bacillati</taxon>
        <taxon>Actinomycetota</taxon>
        <taxon>Actinomycetes</taxon>
        <taxon>Bifidobacteriales</taxon>
        <taxon>Bifidobacteriaceae</taxon>
        <taxon>Bifidobacterium</taxon>
    </lineage>
</organism>
<dbReference type="Gene3D" id="2.60.40.10">
    <property type="entry name" value="Immunoglobulins"/>
    <property type="match status" value="1"/>
</dbReference>
<protein>
    <submittedName>
        <fullName evidence="4">Collagen-binding protein</fullName>
    </submittedName>
</protein>
<comment type="caution">
    <text evidence="4">The sequence shown here is derived from an EMBL/GenBank/DDBJ whole genome shotgun (WGS) entry which is preliminary data.</text>
</comment>
<feature type="transmembrane region" description="Helical" evidence="2">
    <location>
        <begin position="56"/>
        <end position="75"/>
    </location>
</feature>
<keyword evidence="4" id="KW-0176">Collagen</keyword>
<evidence type="ECO:0000259" key="3">
    <source>
        <dbReference type="Pfam" id="PF17802"/>
    </source>
</evidence>
<name>A0A6I1GHW4_9BIFI</name>
<feature type="compositionally biased region" description="Basic residues" evidence="1">
    <location>
        <begin position="1"/>
        <end position="24"/>
    </location>
</feature>
<feature type="region of interest" description="Disordered" evidence="1">
    <location>
        <begin position="611"/>
        <end position="635"/>
    </location>
</feature>
<dbReference type="RefSeq" id="WP_152233580.1">
    <property type="nucleotide sequence ID" value="NZ_JBHSKZ010000028.1"/>
</dbReference>
<feature type="domain" description="SpaA-like prealbumin fold" evidence="3">
    <location>
        <begin position="430"/>
        <end position="537"/>
    </location>
</feature>
<reference evidence="4 5" key="1">
    <citation type="submission" date="2019-09" db="EMBL/GenBank/DDBJ databases">
        <title>Characterization of the phylogenetic diversity of two novel species belonging to the genus Bifidobacterium: Bifidobacterium cebidarum sp. nov. and Bifidobacterium leontopitheci sp. nov.</title>
        <authorList>
            <person name="Lugli G.A."/>
            <person name="Duranti S."/>
            <person name="Milani C."/>
            <person name="Turroni F."/>
            <person name="Ventura M."/>
        </authorList>
    </citation>
    <scope>NUCLEOTIDE SEQUENCE [LARGE SCALE GENOMIC DNA]</scope>
    <source>
        <strain evidence="4 5">LMG 31471</strain>
    </source>
</reference>
<sequence length="691" mass="72723">MANTRHPQRGRHARNTARQTRPRHAGPGNRRGRIIGSDARPTTRTTLLTQQVRRTALMAVLCAIMLAVVTAWRIMPATALATPAAAATTRAQTTSGLTLRAGENLTLAGHSFTATLLGSYGNTQISGDTVASIEVRGSTASNAWISRAIAEVNGSLAQDRRITVPAGQDEAGTLARITDAALLRKLAGALAAASGKPAAAANRSTIEPSLHLPLADGLYLIEDSQGLPMILGTTIGGRHLAGQRLGEATIKAKGVEVGKHLIVDGEAKDSGSLAVGATAHWRIGFTLPHDGDGTTTAGRLIDSPKGQRYMSGSFAATLNDGTDVTRLIDVYEEGQTVPASTVVPGDTPVIVPAGGFGARLDRLIAAHPSRAVTISVQTIVTRTDDGRHPQQINGDFRYWDGTSTVTPPTTERIVDVDTFGFTLRKSAQSESTRLLDGAGFTLQEATTGIWLNRDPASGAWTRISSEADAQTRLTGDTNDDGLVDGQDDAGDRGVIRYAGLAAGSYIVRETKAPAGFSANALALPRLIVTISEDGTVTFRGDGMASGLVSTQGEQAGTVRVANVENLLQLPATGGSMSWGAWLAVSGLLISCAAWAGVVGIGRRCRADVAEHGGYDDDEQDDDEQDDDEQDDDEYDDGRAERIACTFAAVTGCSSSPFHGRAASGAWHARIMRSRRRARHAPQARTVVRQHT</sequence>
<dbReference type="Proteomes" id="UP000441772">
    <property type="component" value="Unassembled WGS sequence"/>
</dbReference>
<evidence type="ECO:0000256" key="1">
    <source>
        <dbReference type="SAM" id="MobiDB-lite"/>
    </source>
</evidence>
<evidence type="ECO:0000313" key="5">
    <source>
        <dbReference type="Proteomes" id="UP000441772"/>
    </source>
</evidence>
<dbReference type="InterPro" id="IPR013783">
    <property type="entry name" value="Ig-like_fold"/>
</dbReference>
<proteinExistence type="predicted"/>
<feature type="region of interest" description="Disordered" evidence="1">
    <location>
        <begin position="1"/>
        <end position="42"/>
    </location>
</feature>
<dbReference type="AlphaFoldDB" id="A0A6I1GHW4"/>
<evidence type="ECO:0000256" key="2">
    <source>
        <dbReference type="SAM" id="Phobius"/>
    </source>
</evidence>
<evidence type="ECO:0000313" key="4">
    <source>
        <dbReference type="EMBL" id="KAB7791240.1"/>
    </source>
</evidence>
<dbReference type="Pfam" id="PF17802">
    <property type="entry name" value="SpaA"/>
    <property type="match status" value="1"/>
</dbReference>
<dbReference type="GO" id="GO:0005975">
    <property type="term" value="P:carbohydrate metabolic process"/>
    <property type="evidence" value="ECO:0007669"/>
    <property type="project" value="UniProtKB-ARBA"/>
</dbReference>
<feature type="compositionally biased region" description="Acidic residues" evidence="1">
    <location>
        <begin position="615"/>
        <end position="635"/>
    </location>
</feature>
<keyword evidence="2" id="KW-0472">Membrane</keyword>
<dbReference type="EMBL" id="WBVT01000002">
    <property type="protein sequence ID" value="KAB7791240.1"/>
    <property type="molecule type" value="Genomic_DNA"/>
</dbReference>
<accession>A0A6I1GHW4</accession>
<feature type="transmembrane region" description="Helical" evidence="2">
    <location>
        <begin position="578"/>
        <end position="600"/>
    </location>
</feature>
<keyword evidence="2" id="KW-0812">Transmembrane</keyword>
<keyword evidence="2" id="KW-1133">Transmembrane helix</keyword>
<dbReference type="InterPro" id="IPR041033">
    <property type="entry name" value="SpaA_PFL_dom_1"/>
</dbReference>